<organism evidence="2 3">
    <name type="scientific">Folsomia candida</name>
    <name type="common">Springtail</name>
    <dbReference type="NCBI Taxonomy" id="158441"/>
    <lineage>
        <taxon>Eukaryota</taxon>
        <taxon>Metazoa</taxon>
        <taxon>Ecdysozoa</taxon>
        <taxon>Arthropoda</taxon>
        <taxon>Hexapoda</taxon>
        <taxon>Collembola</taxon>
        <taxon>Entomobryomorpha</taxon>
        <taxon>Isotomoidea</taxon>
        <taxon>Isotomidae</taxon>
        <taxon>Proisotominae</taxon>
        <taxon>Folsomia</taxon>
    </lineage>
</organism>
<name>A0A226D1P5_FOLCA</name>
<dbReference type="CDD" id="cd14686">
    <property type="entry name" value="bZIP"/>
    <property type="match status" value="1"/>
</dbReference>
<dbReference type="EMBL" id="LNIX01000047">
    <property type="protein sequence ID" value="OXA38206.1"/>
    <property type="molecule type" value="Genomic_DNA"/>
</dbReference>
<feature type="compositionally biased region" description="Basic residues" evidence="1">
    <location>
        <begin position="126"/>
        <end position="135"/>
    </location>
</feature>
<feature type="region of interest" description="Disordered" evidence="1">
    <location>
        <begin position="103"/>
        <end position="174"/>
    </location>
</feature>
<dbReference type="AlphaFoldDB" id="A0A226D1P5"/>
<evidence type="ECO:0000256" key="1">
    <source>
        <dbReference type="SAM" id="MobiDB-lite"/>
    </source>
</evidence>
<sequence>MQEQEESSEFCDNFDDLFKHMERQEAVQHDLDGSLSEPVWFVVRPVALDGQGQDPPDGVHFELLRAPGVDSEQLPDVNPSPLLEHLGGQDIILSAAADSEQVQDVILSPPLDQAVSSPRDESPPPPKRKPGRPRKQIPPEEPLPKKPKKYNDPNLQDKKVRNAVTAKKNRDQAKQRLAELLAERESLQRENATLRAEKLKLLADKVVSDGIIEHLRKENAKRLINSGLDAESKMDGGHHDLDNIEVTPLNDSFDIDDTVFLPDIRDPELDQEITSA</sequence>
<gene>
    <name evidence="2" type="ORF">Fcan01_26990</name>
</gene>
<dbReference type="GO" id="GO:0003700">
    <property type="term" value="F:DNA-binding transcription factor activity"/>
    <property type="evidence" value="ECO:0007669"/>
    <property type="project" value="InterPro"/>
</dbReference>
<evidence type="ECO:0000313" key="3">
    <source>
        <dbReference type="Proteomes" id="UP000198287"/>
    </source>
</evidence>
<proteinExistence type="predicted"/>
<evidence type="ECO:0008006" key="4">
    <source>
        <dbReference type="Google" id="ProtNLM"/>
    </source>
</evidence>
<dbReference type="InterPro" id="IPR046347">
    <property type="entry name" value="bZIP_sf"/>
</dbReference>
<evidence type="ECO:0000313" key="2">
    <source>
        <dbReference type="EMBL" id="OXA38206.1"/>
    </source>
</evidence>
<reference evidence="2 3" key="1">
    <citation type="submission" date="2015-12" db="EMBL/GenBank/DDBJ databases">
        <title>The genome of Folsomia candida.</title>
        <authorList>
            <person name="Faddeeva A."/>
            <person name="Derks M.F."/>
            <person name="Anvar Y."/>
            <person name="Smit S."/>
            <person name="Van Straalen N."/>
            <person name="Roelofs D."/>
        </authorList>
    </citation>
    <scope>NUCLEOTIDE SEQUENCE [LARGE SCALE GENOMIC DNA]</scope>
    <source>
        <strain evidence="2 3">VU population</strain>
        <tissue evidence="2">Whole body</tissue>
    </source>
</reference>
<keyword evidence="3" id="KW-1185">Reference proteome</keyword>
<dbReference type="SUPFAM" id="SSF57959">
    <property type="entry name" value="Leucine zipper domain"/>
    <property type="match status" value="1"/>
</dbReference>
<dbReference type="Proteomes" id="UP000198287">
    <property type="component" value="Unassembled WGS sequence"/>
</dbReference>
<accession>A0A226D1P5</accession>
<comment type="caution">
    <text evidence="2">The sequence shown here is derived from an EMBL/GenBank/DDBJ whole genome shotgun (WGS) entry which is preliminary data.</text>
</comment>
<feature type="compositionally biased region" description="Basic and acidic residues" evidence="1">
    <location>
        <begin position="149"/>
        <end position="160"/>
    </location>
</feature>
<protein>
    <recommendedName>
        <fullName evidence="4">BZIP domain-containing protein</fullName>
    </recommendedName>
</protein>